<sequence length="463" mass="53496">MEEMDKSVVSIFKTAQHQPELTRAMRDIISLAGVMKDLSSEAVFDSPLEMLRFLRIIELIHEESFGLTEQIDDAEMLYYRYVARYEDVEPPTKERITQIVKILVKNNWVSKQTHQIKMMSVGKRMMDALTRLANDSLAYYLEDEIGRSLFQARRDAEISEAYDDKGISGGNRIASMIRNVKDAIEKLRERELELLADRNAFPQLELIHTLMEDLAEKLDERLKQFETIEDSLVLSNLMQIGTGALNEGTSLSIGMINKYLQFMNVQQTPLQTAISPEKVRLFITKMFNPPPESEIPNAHQLFSFMDQGQYDGEQLDGIWIPVKYASPLSYTEIEKGIDFLENYEPAVADIEEVIQPTFYQENIEADSLENLMDEASWLLTKASIDTEKIERYLEQKQEADIEETIIETSSVSWSDAIRQLLGVAALEANKKVQVQPKQHVKEFDKEWEWIQDDDRKSSIRRRT</sequence>
<dbReference type="EMBL" id="UGYZ01000002">
    <property type="protein sequence ID" value="SUJ17087.1"/>
    <property type="molecule type" value="Genomic_DNA"/>
</dbReference>
<accession>A0A380CBL9</accession>
<dbReference type="OrthoDB" id="2505901at2"/>
<evidence type="ECO:0000313" key="2">
    <source>
        <dbReference type="Proteomes" id="UP000254519"/>
    </source>
</evidence>
<evidence type="ECO:0000313" key="1">
    <source>
        <dbReference type="EMBL" id="SUJ17087.1"/>
    </source>
</evidence>
<protein>
    <submittedName>
        <fullName evidence="1">Uncharacterized protein</fullName>
    </submittedName>
</protein>
<organism evidence="1 2">
    <name type="scientific">Sporosarcina pasteurii</name>
    <name type="common">Bacillus pasteurii</name>
    <dbReference type="NCBI Taxonomy" id="1474"/>
    <lineage>
        <taxon>Bacteria</taxon>
        <taxon>Bacillati</taxon>
        <taxon>Bacillota</taxon>
        <taxon>Bacilli</taxon>
        <taxon>Bacillales</taxon>
        <taxon>Caryophanaceae</taxon>
        <taxon>Sporosarcina</taxon>
    </lineage>
</organism>
<reference evidence="1 2" key="1">
    <citation type="submission" date="2018-06" db="EMBL/GenBank/DDBJ databases">
        <authorList>
            <consortium name="Pathogen Informatics"/>
            <person name="Doyle S."/>
        </authorList>
    </citation>
    <scope>NUCLEOTIDE SEQUENCE [LARGE SCALE GENOMIC DNA]</scope>
    <source>
        <strain evidence="2">ATCC 11859 / DSM 33 / NCIB 8841 / NCTC 4822</strain>
    </source>
</reference>
<dbReference type="AlphaFoldDB" id="A0A380CBL9"/>
<name>A0A380CBL9_SPOPA</name>
<gene>
    <name evidence="1" type="ORF">NCTC4822_02787</name>
</gene>
<proteinExistence type="predicted"/>
<keyword evidence="2" id="KW-1185">Reference proteome</keyword>
<dbReference type="Proteomes" id="UP000254519">
    <property type="component" value="Unassembled WGS sequence"/>
</dbReference>